<comment type="caution">
    <text evidence="7">The sequence shown here is derived from an EMBL/GenBank/DDBJ whole genome shotgun (WGS) entry which is preliminary data.</text>
</comment>
<dbReference type="PANTHER" id="PTHR46193:SF18">
    <property type="entry name" value="HEXITOL PHOSPHATASE B"/>
    <property type="match status" value="1"/>
</dbReference>
<accession>A0A1L8V2L9</accession>
<keyword evidence="5" id="KW-0119">Carbohydrate metabolism</keyword>
<dbReference type="RefSeq" id="WP_071866245.1">
    <property type="nucleotide sequence ID" value="NZ_BJWA01000005.1"/>
</dbReference>
<dbReference type="GO" id="GO:0046872">
    <property type="term" value="F:metal ion binding"/>
    <property type="evidence" value="ECO:0007669"/>
    <property type="project" value="UniProtKB-KW"/>
</dbReference>
<dbReference type="PRINTS" id="PR00413">
    <property type="entry name" value="HADHALOGNASE"/>
</dbReference>
<dbReference type="GO" id="GO:0003824">
    <property type="term" value="F:catalytic activity"/>
    <property type="evidence" value="ECO:0007669"/>
    <property type="project" value="UniProtKB-ARBA"/>
</dbReference>
<evidence type="ECO:0000256" key="3">
    <source>
        <dbReference type="ARBA" id="ARBA00022723"/>
    </source>
</evidence>
<proteinExistence type="inferred from homology"/>
<evidence type="ECO:0000256" key="1">
    <source>
        <dbReference type="ARBA" id="ARBA00001946"/>
    </source>
</evidence>
<dbReference type="Gene3D" id="1.10.150.240">
    <property type="entry name" value="Putative phosphatase, domain 2"/>
    <property type="match status" value="1"/>
</dbReference>
<dbReference type="SFLD" id="SFLDS00003">
    <property type="entry name" value="Haloacid_Dehalogenase"/>
    <property type="match status" value="1"/>
</dbReference>
<evidence type="ECO:0000313" key="8">
    <source>
        <dbReference type="Proteomes" id="UP000195024"/>
    </source>
</evidence>
<dbReference type="InterPro" id="IPR023198">
    <property type="entry name" value="PGP-like_dom2"/>
</dbReference>
<reference evidence="6 9" key="2">
    <citation type="submission" date="2019-07" db="EMBL/GenBank/DDBJ databases">
        <title>Whole genome shotgun sequence of Enterococcus mundtii NBRC 100490.</title>
        <authorList>
            <person name="Hosoyama A."/>
            <person name="Uohara A."/>
            <person name="Ohji S."/>
            <person name="Ichikawa N."/>
        </authorList>
    </citation>
    <scope>NUCLEOTIDE SEQUENCE [LARGE SCALE GENOMIC DNA]</scope>
    <source>
        <strain evidence="6 9">NBRC 100490</strain>
    </source>
</reference>
<dbReference type="Pfam" id="PF00702">
    <property type="entry name" value="Hydrolase"/>
    <property type="match status" value="1"/>
</dbReference>
<dbReference type="SUPFAM" id="SSF56784">
    <property type="entry name" value="HAD-like"/>
    <property type="match status" value="1"/>
</dbReference>
<dbReference type="Proteomes" id="UP000195024">
    <property type="component" value="Unassembled WGS sequence"/>
</dbReference>
<comment type="similarity">
    <text evidence="2">Belongs to the HAD-like hydrolase superfamily. CbbY/CbbZ/Gph/YieH family.</text>
</comment>
<dbReference type="AlphaFoldDB" id="A0A1L8V2L9"/>
<dbReference type="GeneID" id="60999565"/>
<evidence type="ECO:0000256" key="2">
    <source>
        <dbReference type="ARBA" id="ARBA00006171"/>
    </source>
</evidence>
<dbReference type="SFLD" id="SFLDG01129">
    <property type="entry name" value="C1.5:_HAD__Beta-PGM__Phosphata"/>
    <property type="match status" value="1"/>
</dbReference>
<evidence type="ECO:0000313" key="6">
    <source>
        <dbReference type="EMBL" id="GEL79895.1"/>
    </source>
</evidence>
<keyword evidence="3" id="KW-0479">Metal-binding</keyword>
<evidence type="ECO:0000313" key="7">
    <source>
        <dbReference type="EMBL" id="OTP27553.1"/>
    </source>
</evidence>
<dbReference type="Gene3D" id="3.40.50.1000">
    <property type="entry name" value="HAD superfamily/HAD-like"/>
    <property type="match status" value="1"/>
</dbReference>
<dbReference type="NCBIfam" id="TIGR01509">
    <property type="entry name" value="HAD-SF-IA-v3"/>
    <property type="match status" value="1"/>
</dbReference>
<evidence type="ECO:0000313" key="9">
    <source>
        <dbReference type="Proteomes" id="UP000321175"/>
    </source>
</evidence>
<protein>
    <submittedName>
        <fullName evidence="6">Pesticidal protein Cry10Aa</fullName>
    </submittedName>
</protein>
<dbReference type="InterPro" id="IPR036412">
    <property type="entry name" value="HAD-like_sf"/>
</dbReference>
<dbReference type="PANTHER" id="PTHR46193">
    <property type="entry name" value="6-PHOSPHOGLUCONATE PHOSPHATASE"/>
    <property type="match status" value="1"/>
</dbReference>
<dbReference type="InterPro" id="IPR051600">
    <property type="entry name" value="Beta-PGM-like"/>
</dbReference>
<organism evidence="7 8">
    <name type="scientific">Enterococcus mundtii</name>
    <dbReference type="NCBI Taxonomy" id="53346"/>
    <lineage>
        <taxon>Bacteria</taxon>
        <taxon>Bacillati</taxon>
        <taxon>Bacillota</taxon>
        <taxon>Bacilli</taxon>
        <taxon>Lactobacillales</taxon>
        <taxon>Enterococcaceae</taxon>
        <taxon>Enterococcus</taxon>
    </lineage>
</organism>
<dbReference type="CDD" id="cd07505">
    <property type="entry name" value="HAD_BPGM-like"/>
    <property type="match status" value="1"/>
</dbReference>
<evidence type="ECO:0000256" key="4">
    <source>
        <dbReference type="ARBA" id="ARBA00022842"/>
    </source>
</evidence>
<name>A0A1L8V2L9_ENTMU</name>
<comment type="cofactor">
    <cofactor evidence="1">
        <name>Mg(2+)</name>
        <dbReference type="ChEBI" id="CHEBI:18420"/>
    </cofactor>
</comment>
<dbReference type="EMBL" id="NGMS01000001">
    <property type="protein sequence ID" value="OTP27553.1"/>
    <property type="molecule type" value="Genomic_DNA"/>
</dbReference>
<keyword evidence="9" id="KW-1185">Reference proteome</keyword>
<reference evidence="7 8" key="1">
    <citation type="submission" date="2017-05" db="EMBL/GenBank/DDBJ databases">
        <title>The Genome Sequence of Enterococcus mundtii 6B1_DIV0119.</title>
        <authorList>
            <consortium name="The Broad Institute Genomics Platform"/>
            <consortium name="The Broad Institute Genomic Center for Infectious Diseases"/>
            <person name="Earl A."/>
            <person name="Manson A."/>
            <person name="Schwartman J."/>
            <person name="Gilmore M."/>
            <person name="Abouelleil A."/>
            <person name="Cao P."/>
            <person name="Chapman S."/>
            <person name="Cusick C."/>
            <person name="Shea T."/>
            <person name="Young S."/>
            <person name="Neafsey D."/>
            <person name="Nusbaum C."/>
            <person name="Birren B."/>
        </authorList>
    </citation>
    <scope>NUCLEOTIDE SEQUENCE [LARGE SCALE GENOMIC DNA]</scope>
    <source>
        <strain evidence="7 8">6B1_DIV0119</strain>
    </source>
</reference>
<sequence>MKGIIFDFNGTMFQDSHLHEAAWVQMIHHYSKKELSDEDIVKNIHGRTNSEILNYFISPTLSKEEVEKLSNEKEAYYRTLCLEKPDDLMLTQGLIGTLDILKEENIPITIATATVKDNVEFYFEIFDLVRWFEFDQVVYDDNTFPGKPQPDIFIKAAQKLALEPKDCLVIEDAYSGLLAAKRANIGTIIAIDPFGKNRQLFSNQELRKDGVIENFDDFYLNFFSTATSSKKR</sequence>
<gene>
    <name evidence="7" type="ORF">A5802_001288</name>
    <name evidence="6" type="ORF">EMU01_10390</name>
</gene>
<dbReference type="InterPro" id="IPR023214">
    <property type="entry name" value="HAD_sf"/>
</dbReference>
<keyword evidence="4" id="KW-0460">Magnesium</keyword>
<dbReference type="InterPro" id="IPR006439">
    <property type="entry name" value="HAD-SF_hydro_IA"/>
</dbReference>
<evidence type="ECO:0000256" key="5">
    <source>
        <dbReference type="ARBA" id="ARBA00023277"/>
    </source>
</evidence>
<dbReference type="Proteomes" id="UP000321175">
    <property type="component" value="Unassembled WGS sequence"/>
</dbReference>
<dbReference type="EMBL" id="BJWA01000005">
    <property type="protein sequence ID" value="GEL79895.1"/>
    <property type="molecule type" value="Genomic_DNA"/>
</dbReference>